<sequence length="716" mass="77917">MKKSGFAAMFSFGVIAVPAAAQAQDQLALAQGSPSQTIIVTGVRDGYQADTTSTATRTPTELNDVPQSVSVITEAQIDDQAMRSIADVLRYVPGAVISQGEGHRDQIILRGNNSTADFFVDGLRDDVQYYRGLYNAERIEVLKGPNAMIFGRGGGGGIVNRVTKRPGANAFISSSGSADTYGAWYVDTDINQPISGSASARLNAVYEEFSSNRDFYDGRRFAINPTVALSLGATTRIDLGFEYNNDKRTIDRGVPSATQGSLTSPSRPLTGFRDTFFGVPGFNVSDFEAKVLSGRIEHRFGDNLILTSRVLYGDYDKLYRNAFAVTPVTLRGGVQSVGLEAYSDPTTRKNLLNQNDLVWTVTTGPVRHVLLAGFEFGDQRTRNQRINGFFESGDIVNGGRRVFVGLADRITVPPVTLRTTANTGYRSIRANTDATAFYVQDQISIGEHVDVIGGVRRDRFKLSIDDLVAGRSYSRTDTLWSPRLGVVLKPVQPVSIYASYSRSFLPQSGDQFSSLDITSAALEPEKFDNYELGLKWDIFPTLNLTAAVYQLDRTNTRATDLNDATRTVLTGAQRSKGLEIGLSGAITPQWQVSAGYALQDAEIRKTTSAAPAGRDVPLVPKQQASLWTRYDFTPRLGAGAGIYHQSKSFTSVSNAAILPAFTRVDAAAFFKLTPQIEAQINVENLLNSSYFSSAYNDNNIMPGAPTTARATVRMSF</sequence>
<evidence type="ECO:0000313" key="19">
    <source>
        <dbReference type="EMBL" id="MEJ5096288.1"/>
    </source>
</evidence>
<dbReference type="InterPro" id="IPR039426">
    <property type="entry name" value="TonB-dep_rcpt-like"/>
</dbReference>
<keyword evidence="20" id="KW-1185">Reference proteome</keyword>
<keyword evidence="11 14" id="KW-0472">Membrane</keyword>
<keyword evidence="12 19" id="KW-0675">Receptor</keyword>
<evidence type="ECO:0000256" key="13">
    <source>
        <dbReference type="ARBA" id="ARBA00023237"/>
    </source>
</evidence>
<evidence type="ECO:0000256" key="16">
    <source>
        <dbReference type="SAM" id="SignalP"/>
    </source>
</evidence>
<evidence type="ECO:0000259" key="17">
    <source>
        <dbReference type="Pfam" id="PF00593"/>
    </source>
</evidence>
<comment type="caution">
    <text evidence="19">The sequence shown here is derived from an EMBL/GenBank/DDBJ whole genome shotgun (WGS) entry which is preliminary data.</text>
</comment>
<evidence type="ECO:0000256" key="8">
    <source>
        <dbReference type="ARBA" id="ARBA00023004"/>
    </source>
</evidence>
<evidence type="ECO:0000256" key="11">
    <source>
        <dbReference type="ARBA" id="ARBA00023136"/>
    </source>
</evidence>
<dbReference type="Gene3D" id="2.170.130.10">
    <property type="entry name" value="TonB-dependent receptor, plug domain"/>
    <property type="match status" value="1"/>
</dbReference>
<keyword evidence="10 15" id="KW-0798">TonB box</keyword>
<accession>A0ABU8Q9U2</accession>
<name>A0ABU8Q9U2_9SPHN</name>
<keyword evidence="4 14" id="KW-1134">Transmembrane beta strand</keyword>
<dbReference type="InterPro" id="IPR000531">
    <property type="entry name" value="Beta-barrel_TonB"/>
</dbReference>
<feature type="chain" id="PRO_5047377847" evidence="16">
    <location>
        <begin position="24"/>
        <end position="716"/>
    </location>
</feature>
<evidence type="ECO:0000256" key="3">
    <source>
        <dbReference type="ARBA" id="ARBA00022448"/>
    </source>
</evidence>
<dbReference type="CDD" id="cd01347">
    <property type="entry name" value="ligand_gated_channel"/>
    <property type="match status" value="1"/>
</dbReference>
<evidence type="ECO:0000256" key="1">
    <source>
        <dbReference type="ARBA" id="ARBA00004571"/>
    </source>
</evidence>
<evidence type="ECO:0000256" key="15">
    <source>
        <dbReference type="RuleBase" id="RU003357"/>
    </source>
</evidence>
<evidence type="ECO:0000256" key="6">
    <source>
        <dbReference type="ARBA" id="ARBA00022692"/>
    </source>
</evidence>
<evidence type="ECO:0000256" key="12">
    <source>
        <dbReference type="ARBA" id="ARBA00023170"/>
    </source>
</evidence>
<keyword evidence="9" id="KW-0406">Ion transport</keyword>
<dbReference type="InterPro" id="IPR012910">
    <property type="entry name" value="Plug_dom"/>
</dbReference>
<keyword evidence="7 16" id="KW-0732">Signal</keyword>
<proteinExistence type="inferred from homology"/>
<keyword evidence="13 14" id="KW-0998">Cell outer membrane</keyword>
<dbReference type="RefSeq" id="WP_339538884.1">
    <property type="nucleotide sequence ID" value="NZ_JBBGZA010000002.1"/>
</dbReference>
<protein>
    <submittedName>
        <fullName evidence="19">TonB-dependent siderophore receptor</fullName>
    </submittedName>
</protein>
<gene>
    <name evidence="19" type="ORF">WH159_17360</name>
</gene>
<dbReference type="SUPFAM" id="SSF56935">
    <property type="entry name" value="Porins"/>
    <property type="match status" value="1"/>
</dbReference>
<evidence type="ECO:0000256" key="2">
    <source>
        <dbReference type="ARBA" id="ARBA00009810"/>
    </source>
</evidence>
<feature type="signal peptide" evidence="16">
    <location>
        <begin position="1"/>
        <end position="23"/>
    </location>
</feature>
<evidence type="ECO:0000259" key="18">
    <source>
        <dbReference type="Pfam" id="PF07715"/>
    </source>
</evidence>
<dbReference type="EMBL" id="JBBGZA010000002">
    <property type="protein sequence ID" value="MEJ5096288.1"/>
    <property type="molecule type" value="Genomic_DNA"/>
</dbReference>
<dbReference type="InterPro" id="IPR010105">
    <property type="entry name" value="TonB_sidphr_rcpt"/>
</dbReference>
<evidence type="ECO:0000256" key="5">
    <source>
        <dbReference type="ARBA" id="ARBA00022496"/>
    </source>
</evidence>
<keyword evidence="6 14" id="KW-0812">Transmembrane</keyword>
<dbReference type="Proteomes" id="UP001380365">
    <property type="component" value="Unassembled WGS sequence"/>
</dbReference>
<dbReference type="InterPro" id="IPR037066">
    <property type="entry name" value="Plug_dom_sf"/>
</dbReference>
<evidence type="ECO:0000256" key="9">
    <source>
        <dbReference type="ARBA" id="ARBA00023065"/>
    </source>
</evidence>
<dbReference type="Pfam" id="PF07715">
    <property type="entry name" value="Plug"/>
    <property type="match status" value="1"/>
</dbReference>
<feature type="domain" description="TonB-dependent receptor-like beta-barrel" evidence="17">
    <location>
        <begin position="231"/>
        <end position="685"/>
    </location>
</feature>
<organism evidence="19 20">
    <name type="scientific">Sphingomonas molluscorum</name>
    <dbReference type="NCBI Taxonomy" id="418184"/>
    <lineage>
        <taxon>Bacteria</taxon>
        <taxon>Pseudomonadati</taxon>
        <taxon>Pseudomonadota</taxon>
        <taxon>Alphaproteobacteria</taxon>
        <taxon>Sphingomonadales</taxon>
        <taxon>Sphingomonadaceae</taxon>
        <taxon>Sphingomonas</taxon>
    </lineage>
</organism>
<comment type="subcellular location">
    <subcellularLocation>
        <location evidence="1 14">Cell outer membrane</location>
        <topology evidence="1 14">Multi-pass membrane protein</topology>
    </subcellularLocation>
</comment>
<dbReference type="Pfam" id="PF00593">
    <property type="entry name" value="TonB_dep_Rec_b-barrel"/>
    <property type="match status" value="1"/>
</dbReference>
<reference evidence="19 20" key="1">
    <citation type="submission" date="2023-12" db="EMBL/GenBank/DDBJ databases">
        <title>Gut-associated functions are favored during microbiome assembly across C. elegans life.</title>
        <authorList>
            <person name="Zimmermann J."/>
        </authorList>
    </citation>
    <scope>NUCLEOTIDE SEQUENCE [LARGE SCALE GENOMIC DNA]</scope>
    <source>
        <strain evidence="19 20">JUb134</strain>
    </source>
</reference>
<keyword evidence="5" id="KW-0410">Iron transport</keyword>
<dbReference type="Gene3D" id="2.40.170.20">
    <property type="entry name" value="TonB-dependent receptor, beta-barrel domain"/>
    <property type="match status" value="1"/>
</dbReference>
<evidence type="ECO:0000256" key="7">
    <source>
        <dbReference type="ARBA" id="ARBA00022729"/>
    </source>
</evidence>
<dbReference type="PANTHER" id="PTHR32552">
    <property type="entry name" value="FERRICHROME IRON RECEPTOR-RELATED"/>
    <property type="match status" value="1"/>
</dbReference>
<dbReference type="PROSITE" id="PS52016">
    <property type="entry name" value="TONB_DEPENDENT_REC_3"/>
    <property type="match status" value="1"/>
</dbReference>
<dbReference type="InterPro" id="IPR036942">
    <property type="entry name" value="Beta-barrel_TonB_sf"/>
</dbReference>
<evidence type="ECO:0000313" key="20">
    <source>
        <dbReference type="Proteomes" id="UP001380365"/>
    </source>
</evidence>
<dbReference type="NCBIfam" id="TIGR01783">
    <property type="entry name" value="TonB-siderophor"/>
    <property type="match status" value="1"/>
</dbReference>
<evidence type="ECO:0000256" key="10">
    <source>
        <dbReference type="ARBA" id="ARBA00023077"/>
    </source>
</evidence>
<feature type="domain" description="TonB-dependent receptor plug" evidence="18">
    <location>
        <begin position="62"/>
        <end position="158"/>
    </location>
</feature>
<dbReference type="PANTHER" id="PTHR32552:SF68">
    <property type="entry name" value="FERRICHROME OUTER MEMBRANE TRANSPORTER_PHAGE RECEPTOR"/>
    <property type="match status" value="1"/>
</dbReference>
<evidence type="ECO:0000256" key="14">
    <source>
        <dbReference type="PROSITE-ProRule" id="PRU01360"/>
    </source>
</evidence>
<evidence type="ECO:0000256" key="4">
    <source>
        <dbReference type="ARBA" id="ARBA00022452"/>
    </source>
</evidence>
<keyword evidence="3 14" id="KW-0813">Transport</keyword>
<keyword evidence="8" id="KW-0408">Iron</keyword>
<comment type="similarity">
    <text evidence="2 14 15">Belongs to the TonB-dependent receptor family.</text>
</comment>